<accession>A0A9D4A3Z9</accession>
<proteinExistence type="predicted"/>
<organism evidence="2 3">
    <name type="scientific">Gossypium stocksii</name>
    <dbReference type="NCBI Taxonomy" id="47602"/>
    <lineage>
        <taxon>Eukaryota</taxon>
        <taxon>Viridiplantae</taxon>
        <taxon>Streptophyta</taxon>
        <taxon>Embryophyta</taxon>
        <taxon>Tracheophyta</taxon>
        <taxon>Spermatophyta</taxon>
        <taxon>Magnoliopsida</taxon>
        <taxon>eudicotyledons</taxon>
        <taxon>Gunneridae</taxon>
        <taxon>Pentapetalae</taxon>
        <taxon>rosids</taxon>
        <taxon>malvids</taxon>
        <taxon>Malvales</taxon>
        <taxon>Malvaceae</taxon>
        <taxon>Malvoideae</taxon>
        <taxon>Gossypium</taxon>
    </lineage>
</organism>
<reference evidence="2 3" key="1">
    <citation type="journal article" date="2021" name="Plant Biotechnol. J.">
        <title>Multi-omics assisted identification of the key and species-specific regulatory components of drought-tolerant mechanisms in Gossypium stocksii.</title>
        <authorList>
            <person name="Yu D."/>
            <person name="Ke L."/>
            <person name="Zhang D."/>
            <person name="Wu Y."/>
            <person name="Sun Y."/>
            <person name="Mei J."/>
            <person name="Sun J."/>
            <person name="Sun Y."/>
        </authorList>
    </citation>
    <scope>NUCLEOTIDE SEQUENCE [LARGE SCALE GENOMIC DNA]</scope>
    <source>
        <strain evidence="3">cv. E1</strain>
        <tissue evidence="2">Leaf</tissue>
    </source>
</reference>
<feature type="region of interest" description="Disordered" evidence="1">
    <location>
        <begin position="1"/>
        <end position="31"/>
    </location>
</feature>
<evidence type="ECO:0000256" key="1">
    <source>
        <dbReference type="SAM" id="MobiDB-lite"/>
    </source>
</evidence>
<dbReference type="AlphaFoldDB" id="A0A9D4A3Z9"/>
<protein>
    <submittedName>
        <fullName evidence="2">Uncharacterized protein</fullName>
    </submittedName>
</protein>
<sequence>MGEGDEDQDGAQGEDEDEDEDEEDEELKPQLVRRKNLLCNQHPPCCGTHSAQRHR</sequence>
<evidence type="ECO:0000313" key="2">
    <source>
        <dbReference type="EMBL" id="KAH1083199.1"/>
    </source>
</evidence>
<comment type="caution">
    <text evidence="2">The sequence shown here is derived from an EMBL/GenBank/DDBJ whole genome shotgun (WGS) entry which is preliminary data.</text>
</comment>
<gene>
    <name evidence="2" type="ORF">J1N35_022960</name>
</gene>
<name>A0A9D4A3Z9_9ROSI</name>
<dbReference type="EMBL" id="JAIQCV010000007">
    <property type="protein sequence ID" value="KAH1083199.1"/>
    <property type="molecule type" value="Genomic_DNA"/>
</dbReference>
<dbReference type="Proteomes" id="UP000828251">
    <property type="component" value="Unassembled WGS sequence"/>
</dbReference>
<evidence type="ECO:0000313" key="3">
    <source>
        <dbReference type="Proteomes" id="UP000828251"/>
    </source>
</evidence>
<feature type="compositionally biased region" description="Acidic residues" evidence="1">
    <location>
        <begin position="1"/>
        <end position="26"/>
    </location>
</feature>
<keyword evidence="3" id="KW-1185">Reference proteome</keyword>